<keyword evidence="5" id="KW-0175">Coiled coil</keyword>
<evidence type="ECO:0000256" key="4">
    <source>
        <dbReference type="ARBA" id="ARBA00023136"/>
    </source>
</evidence>
<evidence type="ECO:0000256" key="6">
    <source>
        <dbReference type="SAM" id="Phobius"/>
    </source>
</evidence>
<evidence type="ECO:0000259" key="7">
    <source>
        <dbReference type="Pfam" id="PF25917"/>
    </source>
</evidence>
<dbReference type="Pfam" id="PF25917">
    <property type="entry name" value="BSH_RND"/>
    <property type="match status" value="1"/>
</dbReference>
<keyword evidence="2 6" id="KW-0812">Transmembrane</keyword>
<evidence type="ECO:0000313" key="9">
    <source>
        <dbReference type="EMBL" id="KYF49737.1"/>
    </source>
</evidence>
<evidence type="ECO:0000256" key="5">
    <source>
        <dbReference type="SAM" id="Coils"/>
    </source>
</evidence>
<feature type="domain" description="Multidrug resistance protein MdtA-like barrel-sandwich hybrid" evidence="7">
    <location>
        <begin position="62"/>
        <end position="230"/>
    </location>
</feature>
<dbReference type="Gene3D" id="2.40.30.170">
    <property type="match status" value="1"/>
</dbReference>
<evidence type="ECO:0008006" key="11">
    <source>
        <dbReference type="Google" id="ProtNLM"/>
    </source>
</evidence>
<dbReference type="AlphaFoldDB" id="A0A150P2P3"/>
<accession>A0A150P2P3</accession>
<reference evidence="9 10" key="1">
    <citation type="submission" date="2014-02" db="EMBL/GenBank/DDBJ databases">
        <title>The small core and large imbalanced accessory genome model reveals a collaborative survival strategy of Sorangium cellulosum strains in nature.</title>
        <authorList>
            <person name="Han K."/>
            <person name="Peng R."/>
            <person name="Blom J."/>
            <person name="Li Y.-Z."/>
        </authorList>
    </citation>
    <scope>NUCLEOTIDE SEQUENCE [LARGE SCALE GENOMIC DNA]</scope>
    <source>
        <strain evidence="9 10">So0157-25</strain>
    </source>
</reference>
<evidence type="ECO:0000256" key="1">
    <source>
        <dbReference type="ARBA" id="ARBA00004167"/>
    </source>
</evidence>
<dbReference type="Pfam" id="PF25963">
    <property type="entry name" value="Beta-barrel_AAEA"/>
    <property type="match status" value="1"/>
</dbReference>
<dbReference type="PANTHER" id="PTHR30386:SF26">
    <property type="entry name" value="TRANSPORT PROTEIN COMB"/>
    <property type="match status" value="1"/>
</dbReference>
<dbReference type="InterPro" id="IPR050739">
    <property type="entry name" value="MFP"/>
</dbReference>
<evidence type="ECO:0000256" key="3">
    <source>
        <dbReference type="ARBA" id="ARBA00022989"/>
    </source>
</evidence>
<dbReference type="Gene3D" id="2.40.50.100">
    <property type="match status" value="1"/>
</dbReference>
<feature type="domain" description="p-hydroxybenzoic acid efflux pump subunit AaeA-like beta-barrel" evidence="8">
    <location>
        <begin position="236"/>
        <end position="323"/>
    </location>
</feature>
<keyword evidence="3 6" id="KW-1133">Transmembrane helix</keyword>
<proteinExistence type="predicted"/>
<protein>
    <recommendedName>
        <fullName evidence="11">Hemolysin D</fullName>
    </recommendedName>
</protein>
<feature type="coiled-coil region" evidence="5">
    <location>
        <begin position="95"/>
        <end position="131"/>
    </location>
</feature>
<evidence type="ECO:0000313" key="10">
    <source>
        <dbReference type="Proteomes" id="UP000075420"/>
    </source>
</evidence>
<feature type="transmembrane region" description="Helical" evidence="6">
    <location>
        <begin position="24"/>
        <end position="41"/>
    </location>
</feature>
<comment type="caution">
    <text evidence="9">The sequence shown here is derived from an EMBL/GenBank/DDBJ whole genome shotgun (WGS) entry which is preliminary data.</text>
</comment>
<gene>
    <name evidence="9" type="ORF">BE08_06045</name>
</gene>
<name>A0A150P2P3_SORCE</name>
<dbReference type="SUPFAM" id="SSF111369">
    <property type="entry name" value="HlyD-like secretion proteins"/>
    <property type="match status" value="1"/>
</dbReference>
<dbReference type="GO" id="GO:0016020">
    <property type="term" value="C:membrane"/>
    <property type="evidence" value="ECO:0007669"/>
    <property type="project" value="UniProtKB-SubCell"/>
</dbReference>
<evidence type="ECO:0000259" key="8">
    <source>
        <dbReference type="Pfam" id="PF25963"/>
    </source>
</evidence>
<dbReference type="PANTHER" id="PTHR30386">
    <property type="entry name" value="MEMBRANE FUSION SUBUNIT OF EMRAB-TOLC MULTIDRUG EFFLUX PUMP"/>
    <property type="match status" value="1"/>
</dbReference>
<evidence type="ECO:0000256" key="2">
    <source>
        <dbReference type="ARBA" id="ARBA00022692"/>
    </source>
</evidence>
<keyword evidence="4 6" id="KW-0472">Membrane</keyword>
<comment type="subcellular location">
    <subcellularLocation>
        <location evidence="1">Membrane</location>
        <topology evidence="1">Single-pass membrane protein</topology>
    </subcellularLocation>
</comment>
<organism evidence="9 10">
    <name type="scientific">Sorangium cellulosum</name>
    <name type="common">Polyangium cellulosum</name>
    <dbReference type="NCBI Taxonomy" id="56"/>
    <lineage>
        <taxon>Bacteria</taxon>
        <taxon>Pseudomonadati</taxon>
        <taxon>Myxococcota</taxon>
        <taxon>Polyangia</taxon>
        <taxon>Polyangiales</taxon>
        <taxon>Polyangiaceae</taxon>
        <taxon>Sorangium</taxon>
    </lineage>
</organism>
<dbReference type="EMBL" id="JELY01003321">
    <property type="protein sequence ID" value="KYF49737.1"/>
    <property type="molecule type" value="Genomic_DNA"/>
</dbReference>
<dbReference type="InterPro" id="IPR058634">
    <property type="entry name" value="AaeA-lik-b-barrel"/>
</dbReference>
<dbReference type="GO" id="GO:0055085">
    <property type="term" value="P:transmembrane transport"/>
    <property type="evidence" value="ECO:0007669"/>
    <property type="project" value="InterPro"/>
</dbReference>
<sequence length="329" mass="36582">METSAQQSTYAAEVSPSERSPRRILPALVVVTLLATAAYGARTWMYWRRHVSTDDAFVEAHVAPVSARISGVVTEVLVDDNQEVEAGAVLARLDARDQEVELEKARARISIAEAQEKEAQANVELVAVERRGLRTDYRRKRELLKHQLIGREEFDRMEVAVESARVRQAVAAARLEETTRRLEEAKVLLREAEMRLAYTTISAPRRGRVTKKSVEIGQFVNPGQPFMALVDLKDVWVQANYKETDLTRVQPGQRVTITADIYPGVVFTGRVDSMQAGTGSRFALLPPENASGNFVKVVQRIPVKLLLDATPEAYPLSPGMSVIPIIVLP</sequence>
<dbReference type="InterPro" id="IPR058625">
    <property type="entry name" value="MdtA-like_BSH"/>
</dbReference>
<dbReference type="Proteomes" id="UP000075420">
    <property type="component" value="Unassembled WGS sequence"/>
</dbReference>